<dbReference type="RefSeq" id="XP_002740407.1">
    <property type="nucleotide sequence ID" value="XM_002740361.1"/>
</dbReference>
<protein>
    <submittedName>
        <fullName evidence="4">Protein PLANT CADMIUM RESISTANCE 3-like</fullName>
    </submittedName>
</protein>
<gene>
    <name evidence="4" type="primary">LOC100373489</name>
</gene>
<reference evidence="4" key="1">
    <citation type="submission" date="2025-08" db="UniProtKB">
        <authorList>
            <consortium name="RefSeq"/>
        </authorList>
    </citation>
    <scope>IDENTIFICATION</scope>
    <source>
        <tissue evidence="4">Testes</tissue>
    </source>
</reference>
<keyword evidence="2" id="KW-0812">Transmembrane</keyword>
<dbReference type="Pfam" id="PF04749">
    <property type="entry name" value="PLAC8"/>
    <property type="match status" value="1"/>
</dbReference>
<feature type="transmembrane region" description="Helical" evidence="2">
    <location>
        <begin position="42"/>
        <end position="60"/>
    </location>
</feature>
<dbReference type="GeneID" id="100373489"/>
<evidence type="ECO:0000313" key="4">
    <source>
        <dbReference type="RefSeq" id="XP_002740407.1"/>
    </source>
</evidence>
<accession>A0ABM0GYT7</accession>
<organism evidence="3 4">
    <name type="scientific">Saccoglossus kowalevskii</name>
    <name type="common">Acorn worm</name>
    <dbReference type="NCBI Taxonomy" id="10224"/>
    <lineage>
        <taxon>Eukaryota</taxon>
        <taxon>Metazoa</taxon>
        <taxon>Hemichordata</taxon>
        <taxon>Enteropneusta</taxon>
        <taxon>Harrimaniidae</taxon>
        <taxon>Saccoglossus</taxon>
    </lineage>
</organism>
<keyword evidence="2" id="KW-1133">Transmembrane helix</keyword>
<evidence type="ECO:0000256" key="2">
    <source>
        <dbReference type="SAM" id="Phobius"/>
    </source>
</evidence>
<evidence type="ECO:0000256" key="1">
    <source>
        <dbReference type="ARBA" id="ARBA00009024"/>
    </source>
</evidence>
<name>A0ABM0GYT7_SACKO</name>
<dbReference type="NCBIfam" id="TIGR01571">
    <property type="entry name" value="A_thal_Cys_rich"/>
    <property type="match status" value="1"/>
</dbReference>
<sequence>MTEWDSGLFGCFSECGLCVVTYILPCYTFGKTAETLGESCCTYALSLFVPILNMVCLVKVRGRVREKYGIEGDTLNDCLMVFCCPLCTLVQEAIQVKNPGGQSMSRE</sequence>
<feature type="transmembrane region" description="Helical" evidence="2">
    <location>
        <begin position="7"/>
        <end position="30"/>
    </location>
</feature>
<dbReference type="Proteomes" id="UP000694865">
    <property type="component" value="Unplaced"/>
</dbReference>
<keyword evidence="3" id="KW-1185">Reference proteome</keyword>
<dbReference type="PANTHER" id="PTHR15907">
    <property type="entry name" value="DUF614 FAMILY PROTEIN-RELATED"/>
    <property type="match status" value="1"/>
</dbReference>
<evidence type="ECO:0000313" key="3">
    <source>
        <dbReference type="Proteomes" id="UP000694865"/>
    </source>
</evidence>
<keyword evidence="2" id="KW-0472">Membrane</keyword>
<proteinExistence type="inferred from homology"/>
<comment type="similarity">
    <text evidence="1">Belongs to the cornifelin family.</text>
</comment>
<dbReference type="InterPro" id="IPR006461">
    <property type="entry name" value="PLAC_motif_containing"/>
</dbReference>